<feature type="region of interest" description="Disordered" evidence="1">
    <location>
        <begin position="1"/>
        <end position="43"/>
    </location>
</feature>
<organism evidence="2 3">
    <name type="scientific">Trifolium medium</name>
    <dbReference type="NCBI Taxonomy" id="97028"/>
    <lineage>
        <taxon>Eukaryota</taxon>
        <taxon>Viridiplantae</taxon>
        <taxon>Streptophyta</taxon>
        <taxon>Embryophyta</taxon>
        <taxon>Tracheophyta</taxon>
        <taxon>Spermatophyta</taxon>
        <taxon>Magnoliopsida</taxon>
        <taxon>eudicotyledons</taxon>
        <taxon>Gunneridae</taxon>
        <taxon>Pentapetalae</taxon>
        <taxon>rosids</taxon>
        <taxon>fabids</taxon>
        <taxon>Fabales</taxon>
        <taxon>Fabaceae</taxon>
        <taxon>Papilionoideae</taxon>
        <taxon>50 kb inversion clade</taxon>
        <taxon>NPAAA clade</taxon>
        <taxon>Hologalegina</taxon>
        <taxon>IRL clade</taxon>
        <taxon>Trifolieae</taxon>
        <taxon>Trifolium</taxon>
    </lineage>
</organism>
<keyword evidence="3" id="KW-1185">Reference proteome</keyword>
<accession>A0A392UHD9</accession>
<sequence length="43" mass="4685">NDKKTVDLNRSGRIRDQGSASVQQQKPSVNKDLSNNNDGPMAT</sequence>
<evidence type="ECO:0000256" key="1">
    <source>
        <dbReference type="SAM" id="MobiDB-lite"/>
    </source>
</evidence>
<dbReference type="Proteomes" id="UP000265520">
    <property type="component" value="Unassembled WGS sequence"/>
</dbReference>
<evidence type="ECO:0000313" key="2">
    <source>
        <dbReference type="EMBL" id="MCI72348.1"/>
    </source>
</evidence>
<feature type="non-terminal residue" evidence="2">
    <location>
        <position position="1"/>
    </location>
</feature>
<feature type="compositionally biased region" description="Polar residues" evidence="1">
    <location>
        <begin position="18"/>
        <end position="43"/>
    </location>
</feature>
<name>A0A392UHD9_9FABA</name>
<comment type="caution">
    <text evidence="2">The sequence shown here is derived from an EMBL/GenBank/DDBJ whole genome shotgun (WGS) entry which is preliminary data.</text>
</comment>
<protein>
    <submittedName>
        <fullName evidence="2">Uncharacterized protein</fullName>
    </submittedName>
</protein>
<proteinExistence type="predicted"/>
<evidence type="ECO:0000313" key="3">
    <source>
        <dbReference type="Proteomes" id="UP000265520"/>
    </source>
</evidence>
<dbReference type="EMBL" id="LXQA010815992">
    <property type="protein sequence ID" value="MCI72348.1"/>
    <property type="molecule type" value="Genomic_DNA"/>
</dbReference>
<reference evidence="2 3" key="1">
    <citation type="journal article" date="2018" name="Front. Plant Sci.">
        <title>Red Clover (Trifolium pratense) and Zigzag Clover (T. medium) - A Picture of Genomic Similarities and Differences.</title>
        <authorList>
            <person name="Dluhosova J."/>
            <person name="Istvanek J."/>
            <person name="Nedelnik J."/>
            <person name="Repkova J."/>
        </authorList>
    </citation>
    <scope>NUCLEOTIDE SEQUENCE [LARGE SCALE GENOMIC DNA]</scope>
    <source>
        <strain evidence="3">cv. 10/8</strain>
        <tissue evidence="2">Leaf</tissue>
    </source>
</reference>
<dbReference type="AlphaFoldDB" id="A0A392UHD9"/>